<keyword evidence="2" id="KW-1133">Transmembrane helix</keyword>
<evidence type="ECO:0000313" key="4">
    <source>
        <dbReference type="Proteomes" id="UP000429552"/>
    </source>
</evidence>
<name>A0A640TS15_STRNI</name>
<dbReference type="CDD" id="cd00688">
    <property type="entry name" value="ISOPREN_C2_like"/>
    <property type="match status" value="1"/>
</dbReference>
<feature type="region of interest" description="Disordered" evidence="1">
    <location>
        <begin position="1"/>
        <end position="85"/>
    </location>
</feature>
<feature type="compositionally biased region" description="Basic residues" evidence="1">
    <location>
        <begin position="53"/>
        <end position="63"/>
    </location>
</feature>
<evidence type="ECO:0000313" key="3">
    <source>
        <dbReference type="EMBL" id="GFE25016.1"/>
    </source>
</evidence>
<protein>
    <recommendedName>
        <fullName evidence="5">Squalene cyclase C-terminal domain-containing protein</fullName>
    </recommendedName>
</protein>
<dbReference type="InterPro" id="IPR008930">
    <property type="entry name" value="Terpenoid_cyclase/PrenylTrfase"/>
</dbReference>
<evidence type="ECO:0000256" key="1">
    <source>
        <dbReference type="SAM" id="MobiDB-lite"/>
    </source>
</evidence>
<gene>
    <name evidence="3" type="ORF">Sliba_54690</name>
</gene>
<dbReference type="Gene3D" id="1.50.10.20">
    <property type="match status" value="1"/>
</dbReference>
<dbReference type="AlphaFoldDB" id="A0A640TS15"/>
<organism evidence="3 4">
    <name type="scientific">Streptomyces nigrescens</name>
    <dbReference type="NCBI Taxonomy" id="1920"/>
    <lineage>
        <taxon>Bacteria</taxon>
        <taxon>Bacillati</taxon>
        <taxon>Actinomycetota</taxon>
        <taxon>Actinomycetes</taxon>
        <taxon>Kitasatosporales</taxon>
        <taxon>Streptomycetaceae</taxon>
        <taxon>Streptomyces</taxon>
    </lineage>
</organism>
<keyword evidence="2" id="KW-0472">Membrane</keyword>
<sequence>MRDNFIRTRSGEAGGNPALTRNREDGPSVPRRLDRQGRPYEPEHPRGHDQGSRHRKRPPHGRPVRGTVEVYGAEPGATASRSEGIGARVVGRAWLRTSPRPDPRGTDPMAPMASMAHQAPLTHPAAFLARRAATALAAAVVLGTAAAPAAYADSPSASPKKLPDGLYGTKDPKYDGVWRQSLALLAQDAVGLRPAASAVRWLVGQQCADGAFTAFRAEPGKPCDGKTMRDTNQTAAAVQALAALGGHGDTVKKAVGWLKSVQNEDGGWSSMAGSPSDANSTSVVIGALAAAGEKPQSVTSKKGDKTPYDGLLTFQLGCDAKEGERGAFTFQLKGAAPNADATAAAATGALGKGFVVAPADQRATAPVKALNCKDAGGEKAGKGDPAQAAEGGDAYLVAQLDKNGQHLLSAMPGAEKQPDVGNTADAVVALAAGGHGAAAAKPLKWLEKNAAEWAEQSGPAAYAQLVLAAHATGTDPRSFGGTDLVAALNATGPKPAAAPKKDAGDSDDSADGGAISVWWVIGVGLAIGAGIGFLLSSRKKNQL</sequence>
<evidence type="ECO:0008006" key="5">
    <source>
        <dbReference type="Google" id="ProtNLM"/>
    </source>
</evidence>
<feature type="transmembrane region" description="Helical" evidence="2">
    <location>
        <begin position="516"/>
        <end position="535"/>
    </location>
</feature>
<evidence type="ECO:0000256" key="2">
    <source>
        <dbReference type="SAM" id="Phobius"/>
    </source>
</evidence>
<dbReference type="SUPFAM" id="SSF48239">
    <property type="entry name" value="Terpenoid cyclases/Protein prenyltransferases"/>
    <property type="match status" value="1"/>
</dbReference>
<feature type="compositionally biased region" description="Basic and acidic residues" evidence="1">
    <location>
        <begin position="1"/>
        <end position="10"/>
    </location>
</feature>
<keyword evidence="2" id="KW-0812">Transmembrane</keyword>
<comment type="caution">
    <text evidence="3">The sequence shown here is derived from an EMBL/GenBank/DDBJ whole genome shotgun (WGS) entry which is preliminary data.</text>
</comment>
<feature type="compositionally biased region" description="Basic and acidic residues" evidence="1">
    <location>
        <begin position="21"/>
        <end position="52"/>
    </location>
</feature>
<dbReference type="EMBL" id="BLIP01000001">
    <property type="protein sequence ID" value="GFE25016.1"/>
    <property type="molecule type" value="Genomic_DNA"/>
</dbReference>
<proteinExistence type="predicted"/>
<reference evidence="3 4" key="1">
    <citation type="submission" date="2019-12" db="EMBL/GenBank/DDBJ databases">
        <title>Whole genome shotgun sequence of Streptomyces libani subsp. libani NBRC 13452.</title>
        <authorList>
            <person name="Ichikawa N."/>
            <person name="Kimura A."/>
            <person name="Kitahashi Y."/>
            <person name="Komaki H."/>
            <person name="Tamura T."/>
        </authorList>
    </citation>
    <scope>NUCLEOTIDE SEQUENCE [LARGE SCALE GENOMIC DNA]</scope>
    <source>
        <strain evidence="3 4">NBRC 13452</strain>
    </source>
</reference>
<dbReference type="Proteomes" id="UP000429552">
    <property type="component" value="Unassembled WGS sequence"/>
</dbReference>
<accession>A0A640TS15</accession>